<dbReference type="EMBL" id="CM055746">
    <property type="protein sequence ID" value="KAJ7997298.1"/>
    <property type="molecule type" value="Genomic_DNA"/>
</dbReference>
<accession>A0ACC2G0N1</accession>
<evidence type="ECO:0000313" key="2">
    <source>
        <dbReference type="Proteomes" id="UP001157502"/>
    </source>
</evidence>
<evidence type="ECO:0000313" key="1">
    <source>
        <dbReference type="EMBL" id="KAJ7997298.1"/>
    </source>
</evidence>
<organism evidence="1 2">
    <name type="scientific">Dallia pectoralis</name>
    <name type="common">Alaska blackfish</name>
    <dbReference type="NCBI Taxonomy" id="75939"/>
    <lineage>
        <taxon>Eukaryota</taxon>
        <taxon>Metazoa</taxon>
        <taxon>Chordata</taxon>
        <taxon>Craniata</taxon>
        <taxon>Vertebrata</taxon>
        <taxon>Euteleostomi</taxon>
        <taxon>Actinopterygii</taxon>
        <taxon>Neopterygii</taxon>
        <taxon>Teleostei</taxon>
        <taxon>Protacanthopterygii</taxon>
        <taxon>Esociformes</taxon>
        <taxon>Umbridae</taxon>
        <taxon>Dallia</taxon>
    </lineage>
</organism>
<protein>
    <submittedName>
        <fullName evidence="1">Uncharacterized protein</fullName>
    </submittedName>
</protein>
<gene>
    <name evidence="1" type="ORF">DPEC_G00227520</name>
</gene>
<dbReference type="Proteomes" id="UP001157502">
    <property type="component" value="Chromosome 19"/>
</dbReference>
<reference evidence="1" key="1">
    <citation type="submission" date="2021-05" db="EMBL/GenBank/DDBJ databases">
        <authorList>
            <person name="Pan Q."/>
            <person name="Jouanno E."/>
            <person name="Zahm M."/>
            <person name="Klopp C."/>
            <person name="Cabau C."/>
            <person name="Louis A."/>
            <person name="Berthelot C."/>
            <person name="Parey E."/>
            <person name="Roest Crollius H."/>
            <person name="Montfort J."/>
            <person name="Robinson-Rechavi M."/>
            <person name="Bouchez O."/>
            <person name="Lampietro C."/>
            <person name="Lopez Roques C."/>
            <person name="Donnadieu C."/>
            <person name="Postlethwait J."/>
            <person name="Bobe J."/>
            <person name="Dillon D."/>
            <person name="Chandos A."/>
            <person name="von Hippel F."/>
            <person name="Guiguen Y."/>
        </authorList>
    </citation>
    <scope>NUCLEOTIDE SEQUENCE</scope>
    <source>
        <strain evidence="1">YG-Jan2019</strain>
    </source>
</reference>
<comment type="caution">
    <text evidence="1">The sequence shown here is derived from an EMBL/GenBank/DDBJ whole genome shotgun (WGS) entry which is preliminary data.</text>
</comment>
<name>A0ACC2G0N1_DALPE</name>
<proteinExistence type="predicted"/>
<sequence length="175" mass="19708">MTGDVSLTIINTNEKDSGIYGCRMQHSGPFNDGKIEITLTIKKAPTPPTPRTPDVTSHNWDYHTHAPVPPTSPDTHTWDYHTHDYLTESSSQNLESSTRDINSESIHLNWIYTSIKLVLIGMVIASALVFRKRCKRIAMVFKIPQNSGDTVGYRSSESIPEDTQVVIDNIYEMTE</sequence>
<keyword evidence="2" id="KW-1185">Reference proteome</keyword>